<reference evidence="3 4" key="1">
    <citation type="submission" date="2022-07" db="EMBL/GenBank/DDBJ databases">
        <title>Methylomonas rivi sp. nov., Methylomonas rosea sp. nov., Methylomonas aureus sp. nov. and Methylomonas subterranea sp. nov., four novel methanotrophs isolated from a freshwater creek and the deep terrestrial subsurface.</title>
        <authorList>
            <person name="Abin C."/>
            <person name="Sankaranarayanan K."/>
            <person name="Garner C."/>
            <person name="Sindelar R."/>
            <person name="Kotary K."/>
            <person name="Garner R."/>
            <person name="Barclay S."/>
            <person name="Lawson P."/>
            <person name="Krumholz L."/>
        </authorList>
    </citation>
    <scope>NUCLEOTIDE SEQUENCE [LARGE SCALE GENOMIC DNA]</scope>
    <source>
        <strain evidence="3 4">SURF-2</strain>
    </source>
</reference>
<dbReference type="RefSeq" id="WP_256601719.1">
    <property type="nucleotide sequence ID" value="NZ_JANIBJ010000011.1"/>
</dbReference>
<keyword evidence="1" id="KW-0560">Oxidoreductase</keyword>
<accession>A0ABT1TFW9</accession>
<dbReference type="EMBL" id="JANIBJ010000011">
    <property type="protein sequence ID" value="MCQ8103967.1"/>
    <property type="molecule type" value="Genomic_DNA"/>
</dbReference>
<name>A0ABT1TFW9_9GAMM</name>
<dbReference type="Proteomes" id="UP001524499">
    <property type="component" value="Unassembled WGS sequence"/>
</dbReference>
<dbReference type="CDD" id="cd01078">
    <property type="entry name" value="NAD_bind_H4MPT_DH"/>
    <property type="match status" value="1"/>
</dbReference>
<evidence type="ECO:0000259" key="2">
    <source>
        <dbReference type="Pfam" id="PF09176"/>
    </source>
</evidence>
<evidence type="ECO:0000313" key="3">
    <source>
        <dbReference type="EMBL" id="MCQ8103967.1"/>
    </source>
</evidence>
<evidence type="ECO:0000256" key="1">
    <source>
        <dbReference type="ARBA" id="ARBA00023002"/>
    </source>
</evidence>
<proteinExistence type="predicted"/>
<comment type="caution">
    <text evidence="3">The sequence shown here is derived from an EMBL/GenBank/DDBJ whole genome shotgun (WGS) entry which is preliminary data.</text>
</comment>
<gene>
    <name evidence="3" type="ORF">NP590_07615</name>
</gene>
<dbReference type="SUPFAM" id="SSF51735">
    <property type="entry name" value="NAD(P)-binding Rossmann-fold domains"/>
    <property type="match status" value="1"/>
</dbReference>
<feature type="domain" description="Methylene-tetrahydromethanopterin dehydrogenase N-terminal" evidence="2">
    <location>
        <begin position="16"/>
        <end position="96"/>
    </location>
</feature>
<protein>
    <submittedName>
        <fullName evidence="3">NADP-dependent methylenetetrahydromethanopterin/methylenetetrahydrofolate dehydrogenase</fullName>
    </submittedName>
</protein>
<dbReference type="InterPro" id="IPR036291">
    <property type="entry name" value="NAD(P)-bd_dom_sf"/>
</dbReference>
<dbReference type="InterPro" id="IPR046346">
    <property type="entry name" value="Aminoacid_DH-like_N_sf"/>
</dbReference>
<dbReference type="InterPro" id="IPR035015">
    <property type="entry name" value="NAD-bd_H4MPT_DH"/>
</dbReference>
<dbReference type="Pfam" id="PF09176">
    <property type="entry name" value="Mpt_N"/>
    <property type="match status" value="1"/>
</dbReference>
<sequence length="285" mass="29903">MKKLLFQFDTDSHPSVFDTVVAYDGGADHVIGHGGLTPANVGGLVDGCIFTRAPKDKKNTAIFIGGSNMKAGQQLLEAVQQHFFPGFQVSVMLDSNGSNTTAAAAVARIATSTGLTGKKAVILAGTGPVGQRAAAMMALEGAEVSITSRHIFNAEKACFAMKERFNVDLTPVEAADLEARAAAIQDANIVLATGAAGVELLKPEHWQHLPHLEVLADANATPPVGIGGTEVMDKGQLRHGKVIWGAIGFGALKLALHRACIGKLFTDNKQVLDAEVIFQLAKQMA</sequence>
<dbReference type="Gene3D" id="3.40.50.10280">
    <property type="entry name" value="Methylene-tetrahydromethanopterin dehydrogenase, N-terminal domain"/>
    <property type="match status" value="1"/>
</dbReference>
<dbReference type="Gene3D" id="3.40.50.720">
    <property type="entry name" value="NAD(P)-binding Rossmann-like Domain"/>
    <property type="match status" value="1"/>
</dbReference>
<dbReference type="InterPro" id="IPR015259">
    <property type="entry name" value="Methyl-teptahyd_DH_N"/>
</dbReference>
<organism evidence="3 4">
    <name type="scientific">Methylomonas subterranea</name>
    <dbReference type="NCBI Taxonomy" id="2952225"/>
    <lineage>
        <taxon>Bacteria</taxon>
        <taxon>Pseudomonadati</taxon>
        <taxon>Pseudomonadota</taxon>
        <taxon>Gammaproteobacteria</taxon>
        <taxon>Methylococcales</taxon>
        <taxon>Methylococcaceae</taxon>
        <taxon>Methylomonas</taxon>
    </lineage>
</organism>
<keyword evidence="4" id="KW-1185">Reference proteome</keyword>
<dbReference type="InterPro" id="IPR037089">
    <property type="entry name" value="Methyl-teptahyd_DH_N_sf"/>
</dbReference>
<evidence type="ECO:0000313" key="4">
    <source>
        <dbReference type="Proteomes" id="UP001524499"/>
    </source>
</evidence>
<dbReference type="SUPFAM" id="SSF53223">
    <property type="entry name" value="Aminoacid dehydrogenase-like, N-terminal domain"/>
    <property type="match status" value="1"/>
</dbReference>